<comment type="caution">
    <text evidence="1">The sequence shown here is derived from an EMBL/GenBank/DDBJ whole genome shotgun (WGS) entry which is preliminary data.</text>
</comment>
<proteinExistence type="predicted"/>
<sequence>MNTSQSKMLVRLYKQNIKHYNNTDSVTVVSNMISDCLEKENRNRNNHNEYENYLQDDLGSRNFISSIIPLSESQLNECISEELGERVYAQLVPALICDKNLDVSNISIEDFHQSTSSHIHVTSVQSKTKIQSIKNQEHIATGSINNLDEDDFDTLNLLTVTQNIISTELSTEMQPAPCLAHSSTPSVSPKPSTSLAPVSPIAHIETELLTRKKNVASLKNPPPLINLPSKITVKHQRNLSAIETQQLYQRHKD</sequence>
<dbReference type="Proteomes" id="UP000691718">
    <property type="component" value="Unassembled WGS sequence"/>
</dbReference>
<keyword evidence="2" id="KW-1185">Reference proteome</keyword>
<organism evidence="1 2">
    <name type="scientific">Parnassius apollo</name>
    <name type="common">Apollo butterfly</name>
    <name type="synonym">Papilio apollo</name>
    <dbReference type="NCBI Taxonomy" id="110799"/>
    <lineage>
        <taxon>Eukaryota</taxon>
        <taxon>Metazoa</taxon>
        <taxon>Ecdysozoa</taxon>
        <taxon>Arthropoda</taxon>
        <taxon>Hexapoda</taxon>
        <taxon>Insecta</taxon>
        <taxon>Pterygota</taxon>
        <taxon>Neoptera</taxon>
        <taxon>Endopterygota</taxon>
        <taxon>Lepidoptera</taxon>
        <taxon>Glossata</taxon>
        <taxon>Ditrysia</taxon>
        <taxon>Papilionoidea</taxon>
        <taxon>Papilionidae</taxon>
        <taxon>Parnassiinae</taxon>
        <taxon>Parnassini</taxon>
        <taxon>Parnassius</taxon>
        <taxon>Parnassius</taxon>
    </lineage>
</organism>
<evidence type="ECO:0000313" key="2">
    <source>
        <dbReference type="Proteomes" id="UP000691718"/>
    </source>
</evidence>
<protein>
    <submittedName>
        <fullName evidence="1">(apollo) hypothetical protein</fullName>
    </submittedName>
</protein>
<reference evidence="1" key="1">
    <citation type="submission" date="2021-04" db="EMBL/GenBank/DDBJ databases">
        <authorList>
            <person name="Tunstrom K."/>
        </authorList>
    </citation>
    <scope>NUCLEOTIDE SEQUENCE</scope>
</reference>
<evidence type="ECO:0000313" key="1">
    <source>
        <dbReference type="EMBL" id="CAG5050560.1"/>
    </source>
</evidence>
<dbReference type="AlphaFoldDB" id="A0A8S3Y251"/>
<accession>A0A8S3Y251</accession>
<name>A0A8S3Y251_PARAO</name>
<dbReference type="EMBL" id="CAJQZP010001486">
    <property type="protein sequence ID" value="CAG5050560.1"/>
    <property type="molecule type" value="Genomic_DNA"/>
</dbReference>
<dbReference type="OrthoDB" id="6781302at2759"/>
<gene>
    <name evidence="1" type="ORF">PAPOLLO_LOCUS24833</name>
</gene>